<dbReference type="AlphaFoldDB" id="A0AB74TQE1"/>
<feature type="transmembrane region" description="Helical" evidence="1">
    <location>
        <begin position="12"/>
        <end position="41"/>
    </location>
</feature>
<keyword evidence="1" id="KW-1133">Transmembrane helix</keyword>
<dbReference type="RefSeq" id="WP_142970658.1">
    <property type="nucleotide sequence ID" value="NZ_CP142434.1"/>
</dbReference>
<protein>
    <submittedName>
        <fullName evidence="2">Bacteriocin</fullName>
    </submittedName>
</protein>
<dbReference type="InterPro" id="IPR010133">
    <property type="entry name" value="Bacteriocin_signal_seq"/>
</dbReference>
<accession>A0AB74TQE1</accession>
<dbReference type="EMBL" id="CP142434">
    <property type="protein sequence ID" value="XBC47762.1"/>
    <property type="molecule type" value="Genomic_DNA"/>
</dbReference>
<gene>
    <name evidence="3" type="ORF">VUQ07_04945</name>
    <name evidence="2" type="ORF">VUQ09_09555</name>
</gene>
<evidence type="ECO:0000313" key="2">
    <source>
        <dbReference type="EMBL" id="XBC47762.1"/>
    </source>
</evidence>
<name>A0AB74TQE1_9LACT</name>
<sequence>MKKLSYNQLSNITGGALLTSGAVIGLGLLATGGALGVWAGINK</sequence>
<dbReference type="EMBL" id="CP142436">
    <property type="protein sequence ID" value="XBC50623.1"/>
    <property type="molecule type" value="Genomic_DNA"/>
</dbReference>
<keyword evidence="1" id="KW-0472">Membrane</keyword>
<proteinExistence type="predicted"/>
<organism evidence="2">
    <name type="scientific">Dolosigranulum savutiense</name>
    <dbReference type="NCBI Taxonomy" id="3110288"/>
    <lineage>
        <taxon>Bacteria</taxon>
        <taxon>Bacillati</taxon>
        <taxon>Bacillota</taxon>
        <taxon>Bacilli</taxon>
        <taxon>Lactobacillales</taxon>
        <taxon>Carnobacteriaceae</taxon>
        <taxon>Dolosigranulum</taxon>
    </lineage>
</organism>
<keyword evidence="1" id="KW-0812">Transmembrane</keyword>
<reference evidence="2" key="1">
    <citation type="submission" date="2023-12" db="EMBL/GenBank/DDBJ databases">
        <title>Dolosigranulum savutii sp. nov. isolated from human upper respiratory samples collected in Botswana.</title>
        <authorList>
            <person name="Kelly M.S."/>
        </authorList>
    </citation>
    <scope>NUCLEOTIDE SEQUENCE</scope>
    <source>
        <strain evidence="3">MSK211</strain>
        <strain evidence="2">MSK312</strain>
    </source>
</reference>
<evidence type="ECO:0000256" key="1">
    <source>
        <dbReference type="SAM" id="Phobius"/>
    </source>
</evidence>
<evidence type="ECO:0000313" key="3">
    <source>
        <dbReference type="EMBL" id="XBC50623.1"/>
    </source>
</evidence>
<dbReference type="NCBIfam" id="TIGR01847">
    <property type="entry name" value="bacteriocin_sig"/>
    <property type="match status" value="1"/>
</dbReference>